<evidence type="ECO:0000313" key="1">
    <source>
        <dbReference type="EMBL" id="TXB65284.1"/>
    </source>
</evidence>
<dbReference type="EMBL" id="VOOS01000003">
    <property type="protein sequence ID" value="TXB65284.1"/>
    <property type="molecule type" value="Genomic_DNA"/>
</dbReference>
<dbReference type="PROSITE" id="PS51257">
    <property type="entry name" value="PROKAR_LIPOPROTEIN"/>
    <property type="match status" value="1"/>
</dbReference>
<protein>
    <submittedName>
        <fullName evidence="1">Uncharacterized protein</fullName>
    </submittedName>
</protein>
<proteinExistence type="predicted"/>
<reference evidence="1 2" key="1">
    <citation type="submission" date="2019-08" db="EMBL/GenBank/DDBJ databases">
        <title>Genome of Vicingus serpentipes NCIMB 15042.</title>
        <authorList>
            <person name="Bowman J.P."/>
        </authorList>
    </citation>
    <scope>NUCLEOTIDE SEQUENCE [LARGE SCALE GENOMIC DNA]</scope>
    <source>
        <strain evidence="1 2">NCIMB 15042</strain>
    </source>
</reference>
<dbReference type="Proteomes" id="UP000321721">
    <property type="component" value="Unassembled WGS sequence"/>
</dbReference>
<name>A0A5C6RTK3_9FLAO</name>
<sequence>MKTLLSIVTLSVITFFAVSCGKDEVKKGCTDPKSINYNNLAVEDDGSCQYLDSTFTIWENGKIGYWGDAVTGSFIVKSCHTDITTIFLNPDSTFIPADTTITPGDSTLTPILLPDTTITPGDTIVKGDTYLLLSSDAEGKYQLIVQLLNKKNAAEFKNGYLIFNAKLHPDALISTFEVMIHGNQLNAGGSNCGVFLQSDPLTVSTNILDTNSFKEIKIPLTDFTNRYMQDINLVFGLKGINATPNTNLMMINSIKWVSRLED</sequence>
<dbReference type="AlphaFoldDB" id="A0A5C6RTK3"/>
<dbReference type="RefSeq" id="WP_147100185.1">
    <property type="nucleotide sequence ID" value="NZ_VOOS01000003.1"/>
</dbReference>
<gene>
    <name evidence="1" type="ORF">FRY74_07630</name>
</gene>
<evidence type="ECO:0000313" key="2">
    <source>
        <dbReference type="Proteomes" id="UP000321721"/>
    </source>
</evidence>
<comment type="caution">
    <text evidence="1">The sequence shown here is derived from an EMBL/GenBank/DDBJ whole genome shotgun (WGS) entry which is preliminary data.</text>
</comment>
<keyword evidence="2" id="KW-1185">Reference proteome</keyword>
<organism evidence="1 2">
    <name type="scientific">Vicingus serpentipes</name>
    <dbReference type="NCBI Taxonomy" id="1926625"/>
    <lineage>
        <taxon>Bacteria</taxon>
        <taxon>Pseudomonadati</taxon>
        <taxon>Bacteroidota</taxon>
        <taxon>Flavobacteriia</taxon>
        <taxon>Flavobacteriales</taxon>
        <taxon>Vicingaceae</taxon>
        <taxon>Vicingus</taxon>
    </lineage>
</organism>
<dbReference type="OrthoDB" id="9798438at2"/>
<accession>A0A5C6RTK3</accession>